<dbReference type="Pfam" id="PF07992">
    <property type="entry name" value="Pyr_redox_2"/>
    <property type="match status" value="1"/>
</dbReference>
<comment type="similarity">
    <text evidence="1">Belongs to the FAD-dependent oxidoreductase family.</text>
</comment>
<name>A0A9W9NUL2_9EURO</name>
<dbReference type="InterPro" id="IPR023753">
    <property type="entry name" value="FAD/NAD-binding_dom"/>
</dbReference>
<dbReference type="GO" id="GO:0050660">
    <property type="term" value="F:flavin adenine dinucleotide binding"/>
    <property type="evidence" value="ECO:0007669"/>
    <property type="project" value="TreeGrafter"/>
</dbReference>
<dbReference type="RefSeq" id="XP_058329738.1">
    <property type="nucleotide sequence ID" value="XM_058476848.1"/>
</dbReference>
<keyword evidence="4" id="KW-0560">Oxidoreductase</keyword>
<proteinExistence type="inferred from homology"/>
<keyword evidence="7" id="KW-1185">Reference proteome</keyword>
<dbReference type="PRINTS" id="PR00411">
    <property type="entry name" value="PNDRDTASEI"/>
</dbReference>
<dbReference type="Proteomes" id="UP001150941">
    <property type="component" value="Unassembled WGS sequence"/>
</dbReference>
<evidence type="ECO:0000313" key="7">
    <source>
        <dbReference type="Proteomes" id="UP001150941"/>
    </source>
</evidence>
<accession>A0A9W9NUL2</accession>
<dbReference type="OrthoDB" id="202203at2759"/>
<reference evidence="6" key="2">
    <citation type="journal article" date="2023" name="IMA Fungus">
        <title>Comparative genomic study of the Penicillium genus elucidates a diverse pangenome and 15 lateral gene transfer events.</title>
        <authorList>
            <person name="Petersen C."/>
            <person name="Sorensen T."/>
            <person name="Nielsen M.R."/>
            <person name="Sondergaard T.E."/>
            <person name="Sorensen J.L."/>
            <person name="Fitzpatrick D.A."/>
            <person name="Frisvad J.C."/>
            <person name="Nielsen K.L."/>
        </authorList>
    </citation>
    <scope>NUCLEOTIDE SEQUENCE</scope>
    <source>
        <strain evidence="6">IBT 19713</strain>
    </source>
</reference>
<dbReference type="GeneID" id="83204151"/>
<organism evidence="6 7">
    <name type="scientific">Penicillium chermesinum</name>
    <dbReference type="NCBI Taxonomy" id="63820"/>
    <lineage>
        <taxon>Eukaryota</taxon>
        <taxon>Fungi</taxon>
        <taxon>Dikarya</taxon>
        <taxon>Ascomycota</taxon>
        <taxon>Pezizomycotina</taxon>
        <taxon>Eurotiomycetes</taxon>
        <taxon>Eurotiomycetidae</taxon>
        <taxon>Eurotiales</taxon>
        <taxon>Aspergillaceae</taxon>
        <taxon>Penicillium</taxon>
    </lineage>
</organism>
<dbReference type="Gene3D" id="3.50.50.100">
    <property type="match status" value="1"/>
</dbReference>
<keyword evidence="2" id="KW-0285">Flavoprotein</keyword>
<dbReference type="GO" id="GO:0004174">
    <property type="term" value="F:electron-transferring-flavoprotein dehydrogenase activity"/>
    <property type="evidence" value="ECO:0007669"/>
    <property type="project" value="TreeGrafter"/>
</dbReference>
<dbReference type="GO" id="GO:0005737">
    <property type="term" value="C:cytoplasm"/>
    <property type="evidence" value="ECO:0007669"/>
    <property type="project" value="TreeGrafter"/>
</dbReference>
<comment type="caution">
    <text evidence="6">The sequence shown here is derived from an EMBL/GenBank/DDBJ whole genome shotgun (WGS) entry which is preliminary data.</text>
</comment>
<dbReference type="PRINTS" id="PR00368">
    <property type="entry name" value="FADPNR"/>
</dbReference>
<evidence type="ECO:0000256" key="3">
    <source>
        <dbReference type="ARBA" id="ARBA00022827"/>
    </source>
</evidence>
<keyword evidence="3" id="KW-0274">FAD</keyword>
<dbReference type="AlphaFoldDB" id="A0A9W9NUL2"/>
<feature type="domain" description="FAD/NAD(P)-binding" evidence="5">
    <location>
        <begin position="5"/>
        <end position="318"/>
    </location>
</feature>
<reference evidence="6" key="1">
    <citation type="submission" date="2022-11" db="EMBL/GenBank/DDBJ databases">
        <authorList>
            <person name="Petersen C."/>
        </authorList>
    </citation>
    <scope>NUCLEOTIDE SEQUENCE</scope>
    <source>
        <strain evidence="6">IBT 19713</strain>
    </source>
</reference>
<dbReference type="PANTHER" id="PTHR43735:SF3">
    <property type="entry name" value="FERROPTOSIS SUPPRESSOR PROTEIN 1"/>
    <property type="match status" value="1"/>
</dbReference>
<dbReference type="PANTHER" id="PTHR43735">
    <property type="entry name" value="APOPTOSIS-INDUCING FACTOR 1"/>
    <property type="match status" value="1"/>
</dbReference>
<evidence type="ECO:0000313" key="6">
    <source>
        <dbReference type="EMBL" id="KAJ5226327.1"/>
    </source>
</evidence>
<gene>
    <name evidence="6" type="ORF">N7468_007552</name>
</gene>
<evidence type="ECO:0000256" key="4">
    <source>
        <dbReference type="ARBA" id="ARBA00023002"/>
    </source>
</evidence>
<protein>
    <submittedName>
        <fullName evidence="6">FAD-dependent pyridine nucleotide-disulfide oxidoreductase</fullName>
    </submittedName>
</protein>
<dbReference type="EMBL" id="JAPQKS010000005">
    <property type="protein sequence ID" value="KAJ5226327.1"/>
    <property type="molecule type" value="Genomic_DNA"/>
</dbReference>
<sequence length="344" mass="36200">MASTTVVIIGGSVAGLTAAHPLLAVAGVKVVLINPSPTFFWNIAAPRIVTKPAAFESQQYLLPIKDAFAQYPAESFEFILGTATAINAESKTVSLTLSDSDDTKTIPFDYLLIASGASTPATTGQITGLAIPFKPTNYNNLEEAIQTAQDHIAKAQNIVIGGAGPVGVELAGELAEAAAADGRSVSITLVTATDRVLPMLKESASQAAEKQLQAKRVSIITASRVTDAKANGEGDSKPWAIKLSSGHELTADMYIPTTGCEPNSQFVPPAFLDEDGWVKVDKEMRVLSPENSTPLSIYAAGDITTNSMRLSFKAVEQARAAAANIKSDIEGKTDRKSYDQGRAC</sequence>
<dbReference type="InterPro" id="IPR036188">
    <property type="entry name" value="FAD/NAD-bd_sf"/>
</dbReference>
<evidence type="ECO:0000259" key="5">
    <source>
        <dbReference type="Pfam" id="PF07992"/>
    </source>
</evidence>
<evidence type="ECO:0000256" key="1">
    <source>
        <dbReference type="ARBA" id="ARBA00006442"/>
    </source>
</evidence>
<dbReference type="SUPFAM" id="SSF51905">
    <property type="entry name" value="FAD/NAD(P)-binding domain"/>
    <property type="match status" value="1"/>
</dbReference>
<evidence type="ECO:0000256" key="2">
    <source>
        <dbReference type="ARBA" id="ARBA00022630"/>
    </source>
</evidence>